<keyword evidence="1" id="KW-0479">Metal-binding</keyword>
<name>A0AAW2D7C7_9ROSI</name>
<dbReference type="Pfam" id="PF14392">
    <property type="entry name" value="zf-CCHC_4"/>
    <property type="match status" value="1"/>
</dbReference>
<keyword evidence="1" id="KW-0862">Zinc</keyword>
<dbReference type="PROSITE" id="PS50158">
    <property type="entry name" value="ZF_CCHC"/>
    <property type="match status" value="1"/>
</dbReference>
<dbReference type="InterPro" id="IPR025836">
    <property type="entry name" value="Zn_knuckle_CX2CX4HX4C"/>
</dbReference>
<keyword evidence="1" id="KW-0863">Zinc-finger</keyword>
<evidence type="ECO:0000313" key="4">
    <source>
        <dbReference type="EMBL" id="KAL0005563.1"/>
    </source>
</evidence>
<dbReference type="GO" id="GO:0008270">
    <property type="term" value="F:zinc ion binding"/>
    <property type="evidence" value="ECO:0007669"/>
    <property type="project" value="UniProtKB-KW"/>
</dbReference>
<proteinExistence type="predicted"/>
<feature type="domain" description="CCHC-type" evidence="3">
    <location>
        <begin position="182"/>
        <end position="197"/>
    </location>
</feature>
<dbReference type="SUPFAM" id="SSF57756">
    <property type="entry name" value="Retrovirus zinc finger-like domains"/>
    <property type="match status" value="1"/>
</dbReference>
<evidence type="ECO:0000256" key="2">
    <source>
        <dbReference type="SAM" id="MobiDB-lite"/>
    </source>
</evidence>
<dbReference type="InterPro" id="IPR001878">
    <property type="entry name" value="Znf_CCHC"/>
</dbReference>
<dbReference type="Proteomes" id="UP001459277">
    <property type="component" value="Unassembled WGS sequence"/>
</dbReference>
<evidence type="ECO:0000256" key="1">
    <source>
        <dbReference type="PROSITE-ProRule" id="PRU00047"/>
    </source>
</evidence>
<feature type="compositionally biased region" description="Basic and acidic residues" evidence="2">
    <location>
        <begin position="233"/>
        <end position="244"/>
    </location>
</feature>
<evidence type="ECO:0000313" key="5">
    <source>
        <dbReference type="Proteomes" id="UP001459277"/>
    </source>
</evidence>
<evidence type="ECO:0000259" key="3">
    <source>
        <dbReference type="PROSITE" id="PS50158"/>
    </source>
</evidence>
<dbReference type="InterPro" id="IPR036875">
    <property type="entry name" value="Znf_CCHC_sf"/>
</dbReference>
<organism evidence="4 5">
    <name type="scientific">Lithocarpus litseifolius</name>
    <dbReference type="NCBI Taxonomy" id="425828"/>
    <lineage>
        <taxon>Eukaryota</taxon>
        <taxon>Viridiplantae</taxon>
        <taxon>Streptophyta</taxon>
        <taxon>Embryophyta</taxon>
        <taxon>Tracheophyta</taxon>
        <taxon>Spermatophyta</taxon>
        <taxon>Magnoliopsida</taxon>
        <taxon>eudicotyledons</taxon>
        <taxon>Gunneridae</taxon>
        <taxon>Pentapetalae</taxon>
        <taxon>rosids</taxon>
        <taxon>fabids</taxon>
        <taxon>Fagales</taxon>
        <taxon>Fagaceae</taxon>
        <taxon>Lithocarpus</taxon>
    </lineage>
</organism>
<dbReference type="EMBL" id="JAZDWU010000004">
    <property type="protein sequence ID" value="KAL0005563.1"/>
    <property type="molecule type" value="Genomic_DNA"/>
</dbReference>
<feature type="compositionally biased region" description="Polar residues" evidence="2">
    <location>
        <begin position="261"/>
        <end position="272"/>
    </location>
</feature>
<dbReference type="GO" id="GO:0003676">
    <property type="term" value="F:nucleic acid binding"/>
    <property type="evidence" value="ECO:0007669"/>
    <property type="project" value="InterPro"/>
</dbReference>
<gene>
    <name evidence="4" type="ORF">SO802_013124</name>
</gene>
<comment type="caution">
    <text evidence="4">The sequence shown here is derived from an EMBL/GenBank/DDBJ whole genome shotgun (WGS) entry which is preliminary data.</text>
</comment>
<dbReference type="AlphaFoldDB" id="A0AAW2D7C7"/>
<accession>A0AAW2D7C7</accession>
<sequence>MDQAVIDGLQHFRLTKEEEEEEIYITAMCRSDLLEECSLSLFGPLLSDLSSKPTSLEEHTSIGLENGSSSVQNIKDCGLKGMARGILKTTCCSFADGKWDYLYQISPSLTLSFGSKFGVYHLKTCLKKLAGMWETISGTKLKRTRAHGSQNKLNLCGGGNVVNKGGGQFWVTFKNERVPNFCFLCGKLGHDERHCSESPDNHNQGRQYGDWLRANGNLKNGFGKSKASNSGGYEDRDGRPDDRSYLVTSNSGVGNGKKSMTPITGQSLNDTTPVRVHAAEMSAVQAAEI</sequence>
<protein>
    <recommendedName>
        <fullName evidence="3">CCHC-type domain-containing protein</fullName>
    </recommendedName>
</protein>
<keyword evidence="5" id="KW-1185">Reference proteome</keyword>
<feature type="region of interest" description="Disordered" evidence="2">
    <location>
        <begin position="220"/>
        <end position="274"/>
    </location>
</feature>
<reference evidence="4 5" key="1">
    <citation type="submission" date="2024-01" db="EMBL/GenBank/DDBJ databases">
        <title>A telomere-to-telomere, gap-free genome of sweet tea (Lithocarpus litseifolius).</title>
        <authorList>
            <person name="Zhou J."/>
        </authorList>
    </citation>
    <scope>NUCLEOTIDE SEQUENCE [LARGE SCALE GENOMIC DNA]</scope>
    <source>
        <strain evidence="4">Zhou-2022a</strain>
        <tissue evidence="4">Leaf</tissue>
    </source>
</reference>